<proteinExistence type="inferred from homology"/>
<keyword evidence="2" id="KW-0732">Signal</keyword>
<dbReference type="RefSeq" id="WP_311066109.1">
    <property type="nucleotide sequence ID" value="NZ_CP134501.1"/>
</dbReference>
<dbReference type="PIRSF" id="PIRSF002854">
    <property type="entry name" value="MetQ"/>
    <property type="match status" value="1"/>
</dbReference>
<comment type="similarity">
    <text evidence="6">Belongs to the nlpA lipoprotein family.</text>
</comment>
<keyword evidence="3" id="KW-0472">Membrane</keyword>
<dbReference type="PANTHER" id="PTHR30429">
    <property type="entry name" value="D-METHIONINE-BINDING LIPOPROTEIN METQ"/>
    <property type="match status" value="1"/>
</dbReference>
<name>A0ABY9W8V3_9BACI</name>
<organism evidence="7 8">
    <name type="scientific">Aeribacillus composti</name>
    <dbReference type="NCBI Taxonomy" id="1868734"/>
    <lineage>
        <taxon>Bacteria</taxon>
        <taxon>Bacillati</taxon>
        <taxon>Bacillota</taxon>
        <taxon>Bacilli</taxon>
        <taxon>Bacillales</taxon>
        <taxon>Bacillaceae</taxon>
        <taxon>Aeribacillus</taxon>
    </lineage>
</organism>
<evidence type="ECO:0000256" key="6">
    <source>
        <dbReference type="PIRNR" id="PIRNR002854"/>
    </source>
</evidence>
<gene>
    <name evidence="7" type="ORF">RI196_09270</name>
</gene>
<protein>
    <recommendedName>
        <fullName evidence="6">Lipoprotein</fullName>
    </recommendedName>
</protein>
<dbReference type="SUPFAM" id="SSF53850">
    <property type="entry name" value="Periplasmic binding protein-like II"/>
    <property type="match status" value="1"/>
</dbReference>
<evidence type="ECO:0000256" key="2">
    <source>
        <dbReference type="ARBA" id="ARBA00022729"/>
    </source>
</evidence>
<dbReference type="Pfam" id="PF03180">
    <property type="entry name" value="Lipoprotein_9"/>
    <property type="match status" value="1"/>
</dbReference>
<evidence type="ECO:0000256" key="1">
    <source>
        <dbReference type="ARBA" id="ARBA00004635"/>
    </source>
</evidence>
<evidence type="ECO:0000256" key="3">
    <source>
        <dbReference type="ARBA" id="ARBA00023136"/>
    </source>
</evidence>
<dbReference type="PANTHER" id="PTHR30429:SF0">
    <property type="entry name" value="METHIONINE-BINDING LIPOPROTEIN METQ"/>
    <property type="match status" value="1"/>
</dbReference>
<evidence type="ECO:0000313" key="7">
    <source>
        <dbReference type="EMBL" id="WNF31506.1"/>
    </source>
</evidence>
<keyword evidence="5 6" id="KW-0449">Lipoprotein</keyword>
<evidence type="ECO:0000256" key="5">
    <source>
        <dbReference type="ARBA" id="ARBA00023288"/>
    </source>
</evidence>
<reference evidence="7 8" key="1">
    <citation type="submission" date="2023-09" db="EMBL/GenBank/DDBJ databases">
        <title>Different Types of Thermotolerant Ring-Cleaving Dioxygenases derived from Aeribacillus composti HB-1 applied for multiple aromatic hydrocarbons removal.</title>
        <authorList>
            <person name="Cao L."/>
            <person name="Li M."/>
            <person name="Ma T."/>
        </authorList>
    </citation>
    <scope>NUCLEOTIDE SEQUENCE [LARGE SCALE GENOMIC DNA]</scope>
    <source>
        <strain evidence="7 8">HB-1</strain>
    </source>
</reference>
<dbReference type="GeneID" id="301126160"/>
<accession>A0ABY9W8V3</accession>
<dbReference type="Proteomes" id="UP001303701">
    <property type="component" value="Chromosome"/>
</dbReference>
<dbReference type="InterPro" id="IPR004872">
    <property type="entry name" value="Lipoprotein_NlpA"/>
</dbReference>
<keyword evidence="8" id="KW-1185">Reference proteome</keyword>
<keyword evidence="4" id="KW-0564">Palmitate</keyword>
<dbReference type="EMBL" id="CP134501">
    <property type="protein sequence ID" value="WNF31506.1"/>
    <property type="molecule type" value="Genomic_DNA"/>
</dbReference>
<comment type="subcellular location">
    <subcellularLocation>
        <location evidence="1">Membrane</location>
        <topology evidence="1">Lipid-anchor</topology>
    </subcellularLocation>
</comment>
<dbReference type="Gene3D" id="3.40.190.10">
    <property type="entry name" value="Periplasmic binding protein-like II"/>
    <property type="match status" value="2"/>
</dbReference>
<evidence type="ECO:0000313" key="8">
    <source>
        <dbReference type="Proteomes" id="UP001303701"/>
    </source>
</evidence>
<sequence>MHHPEKIKEITIINDFGGEDKMKRLSYLIYIICLMVLISGCGKATNAGEDKDTLVIATNPSFNGFPEILEFIKPKLKEEGIDLKIEYVNDIIQPNELVHDKSVDANAFQHIPYMEAYNKQHGTNLVAAIKVLAWPSGLYSKRYKDIKDVPDGATISIPQDPSNNGRALDFLAKHGFIKLKEGVGLQATKKDIIENKRNFKIIELDQGMSAKSLDDVDLAFILGGYQTAVGLHLKDALLAEDSSSEFIGVITTRPDNQNDEKIQKLKKVLHTPEVKKFIEETFHGDIIPVFE</sequence>
<evidence type="ECO:0000256" key="4">
    <source>
        <dbReference type="ARBA" id="ARBA00023139"/>
    </source>
</evidence>